<name>A0A6J4L1E3_9GAMM</name>
<dbReference type="AlphaFoldDB" id="A0A6J4L1E3"/>
<evidence type="ECO:0000313" key="1">
    <source>
        <dbReference type="EMBL" id="CAA9318819.1"/>
    </source>
</evidence>
<dbReference type="EMBL" id="CADCUA010000300">
    <property type="protein sequence ID" value="CAA9318819.1"/>
    <property type="molecule type" value="Genomic_DNA"/>
</dbReference>
<sequence>MTQHTAEHRSARMNECFTNCFQCAAICVETINHCLSMGGRHASPEHIGLL</sequence>
<organism evidence="1">
    <name type="scientific">uncultured Lysobacter sp</name>
    <dbReference type="NCBI Taxonomy" id="271060"/>
    <lineage>
        <taxon>Bacteria</taxon>
        <taxon>Pseudomonadati</taxon>
        <taxon>Pseudomonadota</taxon>
        <taxon>Gammaproteobacteria</taxon>
        <taxon>Lysobacterales</taxon>
        <taxon>Lysobacteraceae</taxon>
        <taxon>Lysobacter</taxon>
        <taxon>environmental samples</taxon>
    </lineage>
</organism>
<accession>A0A6J4L1E3</accession>
<protein>
    <recommendedName>
        <fullName evidence="2">Four-helix bundle copper-binding protein</fullName>
    </recommendedName>
</protein>
<evidence type="ECO:0008006" key="2">
    <source>
        <dbReference type="Google" id="ProtNLM"/>
    </source>
</evidence>
<gene>
    <name evidence="1" type="ORF">AVDCRST_MAG71-1145</name>
</gene>
<proteinExistence type="predicted"/>
<dbReference type="Gene3D" id="1.20.1270.360">
    <property type="match status" value="1"/>
</dbReference>
<reference evidence="1" key="1">
    <citation type="submission" date="2020-02" db="EMBL/GenBank/DDBJ databases">
        <authorList>
            <person name="Meier V. D."/>
        </authorList>
    </citation>
    <scope>NUCLEOTIDE SEQUENCE</scope>
    <source>
        <strain evidence="1">AVDCRST_MAG71</strain>
    </source>
</reference>